<keyword evidence="6" id="KW-0547">Nucleotide-binding</keyword>
<dbReference type="Gramene" id="KFK36446">
    <property type="protein sequence ID" value="KFK36446"/>
    <property type="gene ID" value="AALP_AA4G125600"/>
</dbReference>
<dbReference type="GO" id="GO:0004749">
    <property type="term" value="F:ribose phosphate diphosphokinase activity"/>
    <property type="evidence" value="ECO:0007669"/>
    <property type="project" value="UniProtKB-EC"/>
</dbReference>
<evidence type="ECO:0000313" key="12">
    <source>
        <dbReference type="EMBL" id="KFK36446.1"/>
    </source>
</evidence>
<dbReference type="SUPFAM" id="SSF53271">
    <property type="entry name" value="PRTase-like"/>
    <property type="match status" value="1"/>
</dbReference>
<accession>A0A087H2U4</accession>
<sequence length="405" mass="43999">MASLSLSYPSTAKTPSYLASSSSTLFSSSCSSLSFRTSQFRSPNSVFASVKCDLPESLNVRNGNPSIPIINERTLPKFLESARMEKTVNRTNSRLKLFSGTANPALAQEIAWYMGLDLGKINIKRFADGEIYVQLQESVRGCDVYLVQPTCTPTNENLMELLIMIDACRRASAKKVTAVIPYFGYARADRKTQGRESIAAKLVANLITEAGADRVLACDLHSGQSMGYFDIPVDHVYCQPVILDYLASKSISSEDLVVVSPDVGGVARARAFAKKLSDAPLAIVDKRRHGHNVAEVMNLIGDVRGKVAVMVDDMIDTAGTIVKGAALLHQEGAREVYACCTHAVFSPPAIERLSGGLLQEVIVTNTLPIAEKNYFPQLTILSVANLLGETIWRVHDDSSVSSIFL</sequence>
<dbReference type="OMA" id="IHNCESI"/>
<dbReference type="GO" id="GO:0005737">
    <property type="term" value="C:cytoplasm"/>
    <property type="evidence" value="ECO:0007669"/>
    <property type="project" value="TreeGrafter"/>
</dbReference>
<keyword evidence="5" id="KW-0545">Nucleotide biosynthesis</keyword>
<dbReference type="FunFam" id="3.40.50.2020:FF:000007">
    <property type="entry name" value="Ribose-phosphate pyrophosphokinase"/>
    <property type="match status" value="1"/>
</dbReference>
<dbReference type="InterPro" id="IPR005946">
    <property type="entry name" value="Rib-P_diPkinase"/>
</dbReference>
<dbReference type="GO" id="GO:0006015">
    <property type="term" value="P:5-phosphoribose 1-diphosphate biosynthetic process"/>
    <property type="evidence" value="ECO:0007669"/>
    <property type="project" value="TreeGrafter"/>
</dbReference>
<dbReference type="GO" id="GO:0009156">
    <property type="term" value="P:ribonucleoside monophosphate biosynthetic process"/>
    <property type="evidence" value="ECO:0007669"/>
    <property type="project" value="InterPro"/>
</dbReference>
<protein>
    <recommendedName>
        <fullName evidence="2">ribose-phosphate diphosphokinase</fullName>
        <ecNumber evidence="2">2.7.6.1</ecNumber>
    </recommendedName>
</protein>
<evidence type="ECO:0000256" key="8">
    <source>
        <dbReference type="ARBA" id="ARBA00022840"/>
    </source>
</evidence>
<proteinExistence type="inferred from homology"/>
<evidence type="ECO:0000256" key="10">
    <source>
        <dbReference type="ARBA" id="ARBA00049535"/>
    </source>
</evidence>
<keyword evidence="4" id="KW-0479">Metal-binding</keyword>
<dbReference type="EC" id="2.7.6.1" evidence="2"/>
<dbReference type="GO" id="GO:0016301">
    <property type="term" value="F:kinase activity"/>
    <property type="evidence" value="ECO:0007669"/>
    <property type="project" value="UniProtKB-KW"/>
</dbReference>
<evidence type="ECO:0000256" key="5">
    <source>
        <dbReference type="ARBA" id="ARBA00022727"/>
    </source>
</evidence>
<evidence type="ECO:0000259" key="11">
    <source>
        <dbReference type="Pfam" id="PF13793"/>
    </source>
</evidence>
<dbReference type="InterPro" id="IPR000842">
    <property type="entry name" value="PRib_PP_synth_CS"/>
</dbReference>
<keyword evidence="3" id="KW-0808">Transferase</keyword>
<evidence type="ECO:0000256" key="9">
    <source>
        <dbReference type="ARBA" id="ARBA00022842"/>
    </source>
</evidence>
<dbReference type="eggNOG" id="KOG1448">
    <property type="taxonomic scope" value="Eukaryota"/>
</dbReference>
<dbReference type="HAMAP" id="MF_00583_B">
    <property type="entry name" value="RibP_PPkinase_B"/>
    <property type="match status" value="1"/>
</dbReference>
<dbReference type="NCBIfam" id="TIGR01251">
    <property type="entry name" value="ribP_PPkin"/>
    <property type="match status" value="1"/>
</dbReference>
<dbReference type="GO" id="GO:0006164">
    <property type="term" value="P:purine nucleotide biosynthetic process"/>
    <property type="evidence" value="ECO:0007669"/>
    <property type="project" value="TreeGrafter"/>
</dbReference>
<dbReference type="NCBIfam" id="NF002758">
    <property type="entry name" value="PRK02812.1"/>
    <property type="match status" value="1"/>
</dbReference>
<dbReference type="InterPro" id="IPR029057">
    <property type="entry name" value="PRTase-like"/>
</dbReference>
<evidence type="ECO:0000256" key="3">
    <source>
        <dbReference type="ARBA" id="ARBA00022679"/>
    </source>
</evidence>
<name>A0A087H2U4_ARAAL</name>
<keyword evidence="9" id="KW-0460">Magnesium</keyword>
<dbReference type="PROSITE" id="PS00114">
    <property type="entry name" value="PRPP_SYNTHASE"/>
    <property type="match status" value="1"/>
</dbReference>
<dbReference type="InterPro" id="IPR000836">
    <property type="entry name" value="PRTase_dom"/>
</dbReference>
<dbReference type="AlphaFoldDB" id="A0A087H2U4"/>
<evidence type="ECO:0000256" key="4">
    <source>
        <dbReference type="ARBA" id="ARBA00022723"/>
    </source>
</evidence>
<dbReference type="InterPro" id="IPR029099">
    <property type="entry name" value="Pribosyltran_N"/>
</dbReference>
<keyword evidence="13" id="KW-1185">Reference proteome</keyword>
<dbReference type="InterPro" id="IPR037515">
    <property type="entry name" value="Rib-P_diPkinase_bac"/>
</dbReference>
<dbReference type="Pfam" id="PF14572">
    <property type="entry name" value="Pribosyl_synth"/>
    <property type="match status" value="1"/>
</dbReference>
<dbReference type="CDD" id="cd06223">
    <property type="entry name" value="PRTases_typeI"/>
    <property type="match status" value="1"/>
</dbReference>
<dbReference type="GO" id="GO:0002189">
    <property type="term" value="C:ribose phosphate diphosphokinase complex"/>
    <property type="evidence" value="ECO:0007669"/>
    <property type="project" value="TreeGrafter"/>
</dbReference>
<comment type="catalytic activity">
    <reaction evidence="10">
        <text>D-ribose 5-phosphate + ATP = 5-phospho-alpha-D-ribose 1-diphosphate + AMP + H(+)</text>
        <dbReference type="Rhea" id="RHEA:15609"/>
        <dbReference type="ChEBI" id="CHEBI:15378"/>
        <dbReference type="ChEBI" id="CHEBI:30616"/>
        <dbReference type="ChEBI" id="CHEBI:58017"/>
        <dbReference type="ChEBI" id="CHEBI:78346"/>
        <dbReference type="ChEBI" id="CHEBI:456215"/>
        <dbReference type="EC" id="2.7.6.1"/>
    </reaction>
</comment>
<dbReference type="PANTHER" id="PTHR10210:SF41">
    <property type="entry name" value="RIBOSE-PHOSPHATE PYROPHOSPHOKINASE 1, CHLOROPLASTIC"/>
    <property type="match status" value="1"/>
</dbReference>
<dbReference type="OrthoDB" id="413572at2759"/>
<keyword evidence="7" id="KW-0418">Kinase</keyword>
<evidence type="ECO:0000256" key="2">
    <source>
        <dbReference type="ARBA" id="ARBA00013247"/>
    </source>
</evidence>
<dbReference type="EMBL" id="CM002872">
    <property type="protein sequence ID" value="KFK36446.1"/>
    <property type="molecule type" value="Genomic_DNA"/>
</dbReference>
<dbReference type="SMART" id="SM01400">
    <property type="entry name" value="Pribosyltran_N"/>
    <property type="match status" value="1"/>
</dbReference>
<feature type="domain" description="Ribose-phosphate pyrophosphokinase N-terminal" evidence="11">
    <location>
        <begin position="95"/>
        <end position="211"/>
    </location>
</feature>
<evidence type="ECO:0000313" key="13">
    <source>
        <dbReference type="Proteomes" id="UP000029120"/>
    </source>
</evidence>
<evidence type="ECO:0000256" key="1">
    <source>
        <dbReference type="ARBA" id="ARBA00006478"/>
    </source>
</evidence>
<dbReference type="Gene3D" id="3.40.50.2020">
    <property type="match status" value="2"/>
</dbReference>
<dbReference type="GO" id="GO:0000287">
    <property type="term" value="F:magnesium ion binding"/>
    <property type="evidence" value="ECO:0007669"/>
    <property type="project" value="InterPro"/>
</dbReference>
<comment type="similarity">
    <text evidence="1">Belongs to the ribose-phosphate pyrophosphokinase family.</text>
</comment>
<evidence type="ECO:0000256" key="7">
    <source>
        <dbReference type="ARBA" id="ARBA00022777"/>
    </source>
</evidence>
<organism evidence="12 13">
    <name type="scientific">Arabis alpina</name>
    <name type="common">Alpine rock-cress</name>
    <dbReference type="NCBI Taxonomy" id="50452"/>
    <lineage>
        <taxon>Eukaryota</taxon>
        <taxon>Viridiplantae</taxon>
        <taxon>Streptophyta</taxon>
        <taxon>Embryophyta</taxon>
        <taxon>Tracheophyta</taxon>
        <taxon>Spermatophyta</taxon>
        <taxon>Magnoliopsida</taxon>
        <taxon>eudicotyledons</taxon>
        <taxon>Gunneridae</taxon>
        <taxon>Pentapetalae</taxon>
        <taxon>rosids</taxon>
        <taxon>malvids</taxon>
        <taxon>Brassicales</taxon>
        <taxon>Brassicaceae</taxon>
        <taxon>Arabideae</taxon>
        <taxon>Arabis</taxon>
    </lineage>
</organism>
<evidence type="ECO:0000256" key="6">
    <source>
        <dbReference type="ARBA" id="ARBA00022741"/>
    </source>
</evidence>
<keyword evidence="8" id="KW-0067">ATP-binding</keyword>
<dbReference type="GO" id="GO:0005524">
    <property type="term" value="F:ATP binding"/>
    <property type="evidence" value="ECO:0007669"/>
    <property type="project" value="UniProtKB-KW"/>
</dbReference>
<reference evidence="13" key="1">
    <citation type="journal article" date="2015" name="Nat. Plants">
        <title>Genome expansion of Arabis alpina linked with retrotransposition and reduced symmetric DNA methylation.</title>
        <authorList>
            <person name="Willing E.M."/>
            <person name="Rawat V."/>
            <person name="Mandakova T."/>
            <person name="Maumus F."/>
            <person name="James G.V."/>
            <person name="Nordstroem K.J."/>
            <person name="Becker C."/>
            <person name="Warthmann N."/>
            <person name="Chica C."/>
            <person name="Szarzynska B."/>
            <person name="Zytnicki M."/>
            <person name="Albani M.C."/>
            <person name="Kiefer C."/>
            <person name="Bergonzi S."/>
            <person name="Castaings L."/>
            <person name="Mateos J.L."/>
            <person name="Berns M.C."/>
            <person name="Bujdoso N."/>
            <person name="Piofczyk T."/>
            <person name="de Lorenzo L."/>
            <person name="Barrero-Sicilia C."/>
            <person name="Mateos I."/>
            <person name="Piednoel M."/>
            <person name="Hagmann J."/>
            <person name="Chen-Min-Tao R."/>
            <person name="Iglesias-Fernandez R."/>
            <person name="Schuster S.C."/>
            <person name="Alonso-Blanco C."/>
            <person name="Roudier F."/>
            <person name="Carbonero P."/>
            <person name="Paz-Ares J."/>
            <person name="Davis S.J."/>
            <person name="Pecinka A."/>
            <person name="Quesneville H."/>
            <person name="Colot V."/>
            <person name="Lysak M.A."/>
            <person name="Weigel D."/>
            <person name="Coupland G."/>
            <person name="Schneeberger K."/>
        </authorList>
    </citation>
    <scope>NUCLEOTIDE SEQUENCE [LARGE SCALE GENOMIC DNA]</scope>
    <source>
        <strain evidence="13">cv. Pajares</strain>
    </source>
</reference>
<gene>
    <name evidence="12" type="ordered locus">AALP_Aa4g125600</name>
</gene>
<dbReference type="Pfam" id="PF13793">
    <property type="entry name" value="Pribosyltran_N"/>
    <property type="match status" value="1"/>
</dbReference>
<dbReference type="NCBIfam" id="NF002320">
    <property type="entry name" value="PRK01259.1"/>
    <property type="match status" value="1"/>
</dbReference>
<dbReference type="PANTHER" id="PTHR10210">
    <property type="entry name" value="RIBOSE-PHOSPHATE DIPHOSPHOKINASE FAMILY MEMBER"/>
    <property type="match status" value="1"/>
</dbReference>
<dbReference type="Proteomes" id="UP000029120">
    <property type="component" value="Chromosome 4"/>
</dbReference>